<dbReference type="GO" id="GO:0005313">
    <property type="term" value="F:L-glutamate transmembrane transporter activity"/>
    <property type="evidence" value="ECO:0007669"/>
    <property type="project" value="TreeGrafter"/>
</dbReference>
<dbReference type="EMBL" id="VSWD01000007">
    <property type="protein sequence ID" value="KAK3098077.1"/>
    <property type="molecule type" value="Genomic_DNA"/>
</dbReference>
<evidence type="ECO:0000313" key="10">
    <source>
        <dbReference type="EMBL" id="KAK3098077.1"/>
    </source>
</evidence>
<reference evidence="10" key="1">
    <citation type="submission" date="2019-08" db="EMBL/GenBank/DDBJ databases">
        <title>The improved chromosome-level genome for the pearl oyster Pinctada fucata martensii using PacBio sequencing and Hi-C.</title>
        <authorList>
            <person name="Zheng Z."/>
        </authorList>
    </citation>
    <scope>NUCLEOTIDE SEQUENCE</scope>
    <source>
        <strain evidence="10">ZZ-2019</strain>
        <tissue evidence="10">Adductor muscle</tissue>
    </source>
</reference>
<keyword evidence="2" id="KW-0813">Transport</keyword>
<feature type="transmembrane region" description="Helical" evidence="8">
    <location>
        <begin position="295"/>
        <end position="320"/>
    </location>
</feature>
<keyword evidence="5 8" id="KW-1133">Transmembrane helix</keyword>
<dbReference type="Gene3D" id="1.20.1250.20">
    <property type="entry name" value="MFS general substrate transporter like domains"/>
    <property type="match status" value="2"/>
</dbReference>
<sequence>MCLPKRYIVVLLGFWGLLISIGYRAVFAMVMVHVIKASHGTDNDESLFAGNCTAFGHGRNLTLDWSVAISQYFNTGYFLGSVITQLPGGYLASRFSPRRVCGFSILISSVMMVCLPEAIKYSKYLVFVLRCLQGIVEGCSVPALNGVISAWAPKYERSKMITFAFAGKYVFLSYLSPAVGQIVTGFTACFLAWYASLYIYGGLGIIWSLLWIFCLYDTPSQHPSLSRAERDLFEREGASVKQGSAKVASQIPWRKILTSLPMSAIMIGSFCRNWIFAMVITEVPQYFKDAFKMDIATIGLKAALPEILMTVVTITGGVTIDKLIKSRLISTTVGRKLAQTTGFGIEALCFLSLRWIYNSTNALVLLSVGVAFSGFAISGYQVNPLDLAPQYASVLTGMSRLGAIGAVLSTFVAGKLGKQNIESWQEIFTIAGSIHLVGVAYYAIFASGQLQDWAVVEETKPLVSSVRESSPPENAKDNEDQVESIEDRDFRFSASQRAHNKEEYDSPDWFTTSYP</sequence>
<name>A0AA88YET0_PINIB</name>
<feature type="transmembrane region" description="Helical" evidence="8">
    <location>
        <begin position="199"/>
        <end position="216"/>
    </location>
</feature>
<dbReference type="InterPro" id="IPR036259">
    <property type="entry name" value="MFS_trans_sf"/>
</dbReference>
<dbReference type="AlphaFoldDB" id="A0AA88YET0"/>
<comment type="caution">
    <text evidence="10">The sequence shown here is derived from an EMBL/GenBank/DDBJ whole genome shotgun (WGS) entry which is preliminary data.</text>
</comment>
<dbReference type="GO" id="GO:0015293">
    <property type="term" value="F:symporter activity"/>
    <property type="evidence" value="ECO:0007669"/>
    <property type="project" value="UniProtKB-KW"/>
</dbReference>
<accession>A0AA88YET0</accession>
<evidence type="ECO:0000256" key="3">
    <source>
        <dbReference type="ARBA" id="ARBA00022692"/>
    </source>
</evidence>
<evidence type="ECO:0000256" key="5">
    <source>
        <dbReference type="ARBA" id="ARBA00022989"/>
    </source>
</evidence>
<gene>
    <name evidence="10" type="ORF">FSP39_015931</name>
</gene>
<dbReference type="InterPro" id="IPR020846">
    <property type="entry name" value="MFS_dom"/>
</dbReference>
<dbReference type="PANTHER" id="PTHR11662:SF456">
    <property type="entry name" value="VESICULAR GLUTAMATE TRANSPORTER, ISOFORM A"/>
    <property type="match status" value="1"/>
</dbReference>
<evidence type="ECO:0000256" key="7">
    <source>
        <dbReference type="SAM" id="MobiDB-lite"/>
    </source>
</evidence>
<feature type="compositionally biased region" description="Basic and acidic residues" evidence="7">
    <location>
        <begin position="474"/>
        <end position="491"/>
    </location>
</feature>
<keyword evidence="6 8" id="KW-0472">Membrane</keyword>
<keyword evidence="3 8" id="KW-0812">Transmembrane</keyword>
<dbReference type="Pfam" id="PF07690">
    <property type="entry name" value="MFS_1"/>
    <property type="match status" value="1"/>
</dbReference>
<dbReference type="GO" id="GO:0098700">
    <property type="term" value="P:neurotransmitter loading into synaptic vesicle"/>
    <property type="evidence" value="ECO:0007669"/>
    <property type="project" value="TreeGrafter"/>
</dbReference>
<evidence type="ECO:0000259" key="9">
    <source>
        <dbReference type="PROSITE" id="PS50850"/>
    </source>
</evidence>
<protein>
    <recommendedName>
        <fullName evidence="9">Major facilitator superfamily (MFS) profile domain-containing protein</fullName>
    </recommendedName>
</protein>
<feature type="transmembrane region" description="Helical" evidence="8">
    <location>
        <begin position="6"/>
        <end position="26"/>
    </location>
</feature>
<feature type="transmembrane region" description="Helical" evidence="8">
    <location>
        <begin position="100"/>
        <end position="119"/>
    </location>
</feature>
<feature type="transmembrane region" description="Helical" evidence="8">
    <location>
        <begin position="362"/>
        <end position="382"/>
    </location>
</feature>
<dbReference type="FunFam" id="1.20.1250.20:FF:000003">
    <property type="entry name" value="Solute carrier family 17 member 3"/>
    <property type="match status" value="1"/>
</dbReference>
<dbReference type="InterPro" id="IPR050382">
    <property type="entry name" value="MFS_Na/Anion_cotransporter"/>
</dbReference>
<feature type="transmembrane region" description="Helical" evidence="8">
    <location>
        <begin position="426"/>
        <end position="445"/>
    </location>
</feature>
<evidence type="ECO:0000256" key="1">
    <source>
        <dbReference type="ARBA" id="ARBA00004141"/>
    </source>
</evidence>
<dbReference type="Proteomes" id="UP001186944">
    <property type="component" value="Unassembled WGS sequence"/>
</dbReference>
<proteinExistence type="predicted"/>
<evidence type="ECO:0000313" key="11">
    <source>
        <dbReference type="Proteomes" id="UP001186944"/>
    </source>
</evidence>
<keyword evidence="4" id="KW-0769">Symport</keyword>
<dbReference type="PANTHER" id="PTHR11662">
    <property type="entry name" value="SOLUTE CARRIER FAMILY 17"/>
    <property type="match status" value="1"/>
</dbReference>
<dbReference type="GO" id="GO:0035249">
    <property type="term" value="P:synaptic transmission, glutamatergic"/>
    <property type="evidence" value="ECO:0007669"/>
    <property type="project" value="TreeGrafter"/>
</dbReference>
<feature type="domain" description="Major facilitator superfamily (MFS) profile" evidence="9">
    <location>
        <begin position="8"/>
        <end position="450"/>
    </location>
</feature>
<evidence type="ECO:0000256" key="4">
    <source>
        <dbReference type="ARBA" id="ARBA00022847"/>
    </source>
</evidence>
<feature type="transmembrane region" description="Helical" evidence="8">
    <location>
        <begin position="394"/>
        <end position="414"/>
    </location>
</feature>
<dbReference type="GO" id="GO:0030672">
    <property type="term" value="C:synaptic vesicle membrane"/>
    <property type="evidence" value="ECO:0007669"/>
    <property type="project" value="TreeGrafter"/>
</dbReference>
<feature type="transmembrane region" description="Helical" evidence="8">
    <location>
        <begin position="169"/>
        <end position="193"/>
    </location>
</feature>
<organism evidence="10 11">
    <name type="scientific">Pinctada imbricata</name>
    <name type="common">Atlantic pearl-oyster</name>
    <name type="synonym">Pinctada martensii</name>
    <dbReference type="NCBI Taxonomy" id="66713"/>
    <lineage>
        <taxon>Eukaryota</taxon>
        <taxon>Metazoa</taxon>
        <taxon>Spiralia</taxon>
        <taxon>Lophotrochozoa</taxon>
        <taxon>Mollusca</taxon>
        <taxon>Bivalvia</taxon>
        <taxon>Autobranchia</taxon>
        <taxon>Pteriomorphia</taxon>
        <taxon>Pterioida</taxon>
        <taxon>Pterioidea</taxon>
        <taxon>Pteriidae</taxon>
        <taxon>Pinctada</taxon>
    </lineage>
</organism>
<dbReference type="SUPFAM" id="SSF103473">
    <property type="entry name" value="MFS general substrate transporter"/>
    <property type="match status" value="1"/>
</dbReference>
<evidence type="ECO:0000256" key="6">
    <source>
        <dbReference type="ARBA" id="ARBA00023136"/>
    </source>
</evidence>
<dbReference type="InterPro" id="IPR011701">
    <property type="entry name" value="MFS"/>
</dbReference>
<dbReference type="GO" id="GO:0005326">
    <property type="term" value="F:neurotransmitter transmembrane transporter activity"/>
    <property type="evidence" value="ECO:0007669"/>
    <property type="project" value="TreeGrafter"/>
</dbReference>
<feature type="region of interest" description="Disordered" evidence="7">
    <location>
        <begin position="464"/>
        <end position="515"/>
    </location>
</feature>
<evidence type="ECO:0000256" key="2">
    <source>
        <dbReference type="ARBA" id="ARBA00022448"/>
    </source>
</evidence>
<keyword evidence="11" id="KW-1185">Reference proteome</keyword>
<comment type="subcellular location">
    <subcellularLocation>
        <location evidence="1">Membrane</location>
        <topology evidence="1">Multi-pass membrane protein</topology>
    </subcellularLocation>
</comment>
<dbReference type="PROSITE" id="PS50850">
    <property type="entry name" value="MFS"/>
    <property type="match status" value="1"/>
</dbReference>
<dbReference type="GO" id="GO:0060076">
    <property type="term" value="C:excitatory synapse"/>
    <property type="evidence" value="ECO:0007669"/>
    <property type="project" value="TreeGrafter"/>
</dbReference>
<evidence type="ECO:0000256" key="8">
    <source>
        <dbReference type="SAM" id="Phobius"/>
    </source>
</evidence>
<dbReference type="GO" id="GO:0050803">
    <property type="term" value="P:regulation of synapse structure or activity"/>
    <property type="evidence" value="ECO:0007669"/>
    <property type="project" value="TreeGrafter"/>
</dbReference>